<evidence type="ECO:0000259" key="7">
    <source>
        <dbReference type="PROSITE" id="PS50850"/>
    </source>
</evidence>
<gene>
    <name evidence="8" type="ORF">GCM10007981_10730</name>
</gene>
<feature type="transmembrane region" description="Helical" evidence="6">
    <location>
        <begin position="71"/>
        <end position="89"/>
    </location>
</feature>
<dbReference type="Proteomes" id="UP000610960">
    <property type="component" value="Unassembled WGS sequence"/>
</dbReference>
<feature type="transmembrane region" description="Helical" evidence="6">
    <location>
        <begin position="266"/>
        <end position="288"/>
    </location>
</feature>
<feature type="transmembrane region" description="Helical" evidence="6">
    <location>
        <begin position="233"/>
        <end position="254"/>
    </location>
</feature>
<feature type="domain" description="Major facilitator superfamily (MFS) profile" evidence="7">
    <location>
        <begin position="5"/>
        <end position="381"/>
    </location>
</feature>
<dbReference type="Pfam" id="PF07690">
    <property type="entry name" value="MFS_1"/>
    <property type="match status" value="1"/>
</dbReference>
<dbReference type="SUPFAM" id="SSF103473">
    <property type="entry name" value="MFS general substrate transporter"/>
    <property type="match status" value="1"/>
</dbReference>
<feature type="transmembrane region" description="Helical" evidence="6">
    <location>
        <begin position="334"/>
        <end position="353"/>
    </location>
</feature>
<evidence type="ECO:0000313" key="9">
    <source>
        <dbReference type="Proteomes" id="UP000610960"/>
    </source>
</evidence>
<accession>A0A830GYG9</accession>
<dbReference type="PANTHER" id="PTHR43124:SF3">
    <property type="entry name" value="CHLORAMPHENICOL EFFLUX PUMP RV0191"/>
    <property type="match status" value="1"/>
</dbReference>
<organism evidence="8 9">
    <name type="scientific">Thermocladium modestius</name>
    <dbReference type="NCBI Taxonomy" id="62609"/>
    <lineage>
        <taxon>Archaea</taxon>
        <taxon>Thermoproteota</taxon>
        <taxon>Thermoprotei</taxon>
        <taxon>Thermoproteales</taxon>
        <taxon>Thermoproteaceae</taxon>
        <taxon>Thermocladium</taxon>
    </lineage>
</organism>
<feature type="transmembrane region" description="Helical" evidence="6">
    <location>
        <begin position="200"/>
        <end position="221"/>
    </location>
</feature>
<feature type="transmembrane region" description="Helical" evidence="6">
    <location>
        <begin position="294"/>
        <end position="313"/>
    </location>
</feature>
<dbReference type="AlphaFoldDB" id="A0A830GYG9"/>
<dbReference type="PROSITE" id="PS50850">
    <property type="entry name" value="MFS"/>
    <property type="match status" value="1"/>
</dbReference>
<sequence>MRTLDLLPLWFLLFTIGFGWFLLAPLVPALASGFNSSVGAVLFAVSEYGLAMVVLGLVAGWLSARLTVRRVLLASAVLSVIGLVGRAVAVSYVSFLALQSVAAAAYPLALAPIGSIAQAAPGGRPHAVVGASVGVLFLGMAVGSLLGARLYVEWGLRGALYASAALSVIALAWLSAVSGRYPARYERSLRGSFKVGMLKNWYVGFAVASLSVMFSSIASTMLQRNGLAMDEALIYGGELGGLAFLGSAIGAASLPALLEQAGKVRLGMVSTGLLTFITASLLGFFLAFTADVTLLSALFFLLGAMGNAFWSMAMTSTTKYVEDPAKAGLATSMYSVATNLGVTVVPSLLGAMFEGNPSTALAAVIAISLAAFLASPFLKVD</sequence>
<name>A0A830GYG9_9CREN</name>
<protein>
    <submittedName>
        <fullName evidence="8">MFS transporter</fullName>
    </submittedName>
</protein>
<evidence type="ECO:0000256" key="3">
    <source>
        <dbReference type="ARBA" id="ARBA00022692"/>
    </source>
</evidence>
<dbReference type="EMBL" id="BMNL01000002">
    <property type="protein sequence ID" value="GGP20878.1"/>
    <property type="molecule type" value="Genomic_DNA"/>
</dbReference>
<feature type="transmembrane region" description="Helical" evidence="6">
    <location>
        <begin position="158"/>
        <end position="179"/>
    </location>
</feature>
<evidence type="ECO:0000256" key="1">
    <source>
        <dbReference type="ARBA" id="ARBA00004651"/>
    </source>
</evidence>
<dbReference type="Gene3D" id="1.20.1250.20">
    <property type="entry name" value="MFS general substrate transporter like domains"/>
    <property type="match status" value="1"/>
</dbReference>
<comment type="caution">
    <text evidence="8">The sequence shown here is derived from an EMBL/GenBank/DDBJ whole genome shotgun (WGS) entry which is preliminary data.</text>
</comment>
<reference evidence="8" key="1">
    <citation type="journal article" date="2014" name="Int. J. Syst. Evol. Microbiol.">
        <title>Complete genome sequence of Corynebacterium casei LMG S-19264T (=DSM 44701T), isolated from a smear-ripened cheese.</title>
        <authorList>
            <consortium name="US DOE Joint Genome Institute (JGI-PGF)"/>
            <person name="Walter F."/>
            <person name="Albersmeier A."/>
            <person name="Kalinowski J."/>
            <person name="Ruckert C."/>
        </authorList>
    </citation>
    <scope>NUCLEOTIDE SEQUENCE</scope>
    <source>
        <strain evidence="8">JCM 10088</strain>
    </source>
</reference>
<feature type="transmembrane region" description="Helical" evidence="6">
    <location>
        <begin position="95"/>
        <end position="116"/>
    </location>
</feature>
<dbReference type="InterPro" id="IPR050189">
    <property type="entry name" value="MFS_Efflux_Transporters"/>
</dbReference>
<keyword evidence="4 6" id="KW-1133">Transmembrane helix</keyword>
<dbReference type="GO" id="GO:0005886">
    <property type="term" value="C:plasma membrane"/>
    <property type="evidence" value="ECO:0007669"/>
    <property type="project" value="UniProtKB-SubCell"/>
</dbReference>
<dbReference type="GO" id="GO:0022857">
    <property type="term" value="F:transmembrane transporter activity"/>
    <property type="evidence" value="ECO:0007669"/>
    <property type="project" value="InterPro"/>
</dbReference>
<dbReference type="InterPro" id="IPR011701">
    <property type="entry name" value="MFS"/>
</dbReference>
<proteinExistence type="predicted"/>
<dbReference type="InterPro" id="IPR020846">
    <property type="entry name" value="MFS_dom"/>
</dbReference>
<evidence type="ECO:0000256" key="4">
    <source>
        <dbReference type="ARBA" id="ARBA00022989"/>
    </source>
</evidence>
<keyword evidence="2" id="KW-1003">Cell membrane</keyword>
<keyword evidence="3 6" id="KW-0812">Transmembrane</keyword>
<feature type="transmembrane region" description="Helical" evidence="6">
    <location>
        <begin position="359"/>
        <end position="378"/>
    </location>
</feature>
<reference evidence="8" key="2">
    <citation type="submission" date="2020-09" db="EMBL/GenBank/DDBJ databases">
        <authorList>
            <person name="Sun Q."/>
            <person name="Ohkuma M."/>
        </authorList>
    </citation>
    <scope>NUCLEOTIDE SEQUENCE</scope>
    <source>
        <strain evidence="8">JCM 10088</strain>
    </source>
</reference>
<evidence type="ECO:0000256" key="5">
    <source>
        <dbReference type="ARBA" id="ARBA00023136"/>
    </source>
</evidence>
<keyword evidence="9" id="KW-1185">Reference proteome</keyword>
<dbReference type="RefSeq" id="WP_188596381.1">
    <property type="nucleotide sequence ID" value="NZ_BMNL01000002.1"/>
</dbReference>
<evidence type="ECO:0000256" key="6">
    <source>
        <dbReference type="SAM" id="Phobius"/>
    </source>
</evidence>
<keyword evidence="5 6" id="KW-0472">Membrane</keyword>
<evidence type="ECO:0000256" key="2">
    <source>
        <dbReference type="ARBA" id="ARBA00022475"/>
    </source>
</evidence>
<evidence type="ECO:0000313" key="8">
    <source>
        <dbReference type="EMBL" id="GGP20878.1"/>
    </source>
</evidence>
<dbReference type="OrthoDB" id="57234at2157"/>
<comment type="subcellular location">
    <subcellularLocation>
        <location evidence="1">Cell membrane</location>
        <topology evidence="1">Multi-pass membrane protein</topology>
    </subcellularLocation>
</comment>
<feature type="transmembrane region" description="Helical" evidence="6">
    <location>
        <begin position="128"/>
        <end position="152"/>
    </location>
</feature>
<dbReference type="PANTHER" id="PTHR43124">
    <property type="entry name" value="PURINE EFFLUX PUMP PBUE"/>
    <property type="match status" value="1"/>
</dbReference>
<dbReference type="InterPro" id="IPR036259">
    <property type="entry name" value="MFS_trans_sf"/>
</dbReference>
<feature type="transmembrane region" description="Helical" evidence="6">
    <location>
        <begin position="41"/>
        <end position="64"/>
    </location>
</feature>